<evidence type="ECO:0000313" key="3">
    <source>
        <dbReference type="Proteomes" id="UP000282084"/>
    </source>
</evidence>
<feature type="signal peptide" evidence="1">
    <location>
        <begin position="1"/>
        <end position="27"/>
    </location>
</feature>
<sequence>MPEFVSDFAAKCGVVLAGLCAITAVFAPIGGATAASLDGCPPPTTVTVGPDGNPWHG</sequence>
<feature type="chain" id="PRO_5038772714" evidence="1">
    <location>
        <begin position="28"/>
        <end position="57"/>
    </location>
</feature>
<evidence type="ECO:0000256" key="1">
    <source>
        <dbReference type="SAM" id="SignalP"/>
    </source>
</evidence>
<dbReference type="AlphaFoldDB" id="A0A495VU08"/>
<proteinExistence type="predicted"/>
<accession>A0A495VU08</accession>
<organism evidence="2 3">
    <name type="scientific">Saccharothrix australiensis</name>
    <dbReference type="NCBI Taxonomy" id="2072"/>
    <lineage>
        <taxon>Bacteria</taxon>
        <taxon>Bacillati</taxon>
        <taxon>Actinomycetota</taxon>
        <taxon>Actinomycetes</taxon>
        <taxon>Pseudonocardiales</taxon>
        <taxon>Pseudonocardiaceae</taxon>
        <taxon>Saccharothrix</taxon>
    </lineage>
</organism>
<reference evidence="2 3" key="1">
    <citation type="submission" date="2018-10" db="EMBL/GenBank/DDBJ databases">
        <title>Sequencing the genomes of 1000 actinobacteria strains.</title>
        <authorList>
            <person name="Klenk H.-P."/>
        </authorList>
    </citation>
    <scope>NUCLEOTIDE SEQUENCE [LARGE SCALE GENOMIC DNA]</scope>
    <source>
        <strain evidence="2 3">DSM 43800</strain>
    </source>
</reference>
<keyword evidence="1" id="KW-0732">Signal</keyword>
<protein>
    <submittedName>
        <fullName evidence="2">Uncharacterized protein</fullName>
    </submittedName>
</protein>
<dbReference type="EMBL" id="RBXO01000001">
    <property type="protein sequence ID" value="RKT52829.1"/>
    <property type="molecule type" value="Genomic_DNA"/>
</dbReference>
<name>A0A495VU08_9PSEU</name>
<gene>
    <name evidence="2" type="ORF">C8E97_1367</name>
</gene>
<comment type="caution">
    <text evidence="2">The sequence shown here is derived from an EMBL/GenBank/DDBJ whole genome shotgun (WGS) entry which is preliminary data.</text>
</comment>
<dbReference type="RefSeq" id="WP_170211667.1">
    <property type="nucleotide sequence ID" value="NZ_RBXO01000001.1"/>
</dbReference>
<evidence type="ECO:0000313" key="2">
    <source>
        <dbReference type="EMBL" id="RKT52829.1"/>
    </source>
</evidence>
<dbReference type="Proteomes" id="UP000282084">
    <property type="component" value="Unassembled WGS sequence"/>
</dbReference>
<keyword evidence="3" id="KW-1185">Reference proteome</keyword>